<dbReference type="PANTHER" id="PTHR46641">
    <property type="entry name" value="FMRFAMIDE RECEPTOR-RELATED"/>
    <property type="match status" value="1"/>
</dbReference>
<feature type="domain" description="G-protein coupled receptors family 1 profile" evidence="6">
    <location>
        <begin position="43"/>
        <end position="320"/>
    </location>
</feature>
<feature type="transmembrane region" description="Helical" evidence="5">
    <location>
        <begin position="257"/>
        <end position="277"/>
    </location>
</feature>
<evidence type="ECO:0000256" key="1">
    <source>
        <dbReference type="ARBA" id="ARBA00004370"/>
    </source>
</evidence>
<feature type="transmembrane region" description="Helical" evidence="5">
    <location>
        <begin position="158"/>
        <end position="177"/>
    </location>
</feature>
<accession>A0A7I8VPQ5</accession>
<dbReference type="Proteomes" id="UP000549394">
    <property type="component" value="Unassembled WGS sequence"/>
</dbReference>
<dbReference type="EMBL" id="CAJFCJ010000007">
    <property type="protein sequence ID" value="CAD5117707.1"/>
    <property type="molecule type" value="Genomic_DNA"/>
</dbReference>
<evidence type="ECO:0000259" key="6">
    <source>
        <dbReference type="PROSITE" id="PS50262"/>
    </source>
</evidence>
<dbReference type="AlphaFoldDB" id="A0A7I8VPQ5"/>
<keyword evidence="4 5" id="KW-0472">Membrane</keyword>
<dbReference type="GO" id="GO:0004930">
    <property type="term" value="F:G protein-coupled receptor activity"/>
    <property type="evidence" value="ECO:0007669"/>
    <property type="project" value="InterPro"/>
</dbReference>
<keyword evidence="3 5" id="KW-1133">Transmembrane helix</keyword>
<comment type="caution">
    <text evidence="7">The sequence shown here is derived from an EMBL/GenBank/DDBJ whole genome shotgun (WGS) entry which is preliminary data.</text>
</comment>
<dbReference type="Pfam" id="PF00001">
    <property type="entry name" value="7tm_1"/>
    <property type="match status" value="1"/>
</dbReference>
<feature type="transmembrane region" description="Helical" evidence="5">
    <location>
        <begin position="31"/>
        <end position="57"/>
    </location>
</feature>
<dbReference type="InterPro" id="IPR052954">
    <property type="entry name" value="GPCR-Ligand_Int"/>
</dbReference>
<reference evidence="7 8" key="1">
    <citation type="submission" date="2020-08" db="EMBL/GenBank/DDBJ databases">
        <authorList>
            <person name="Hejnol A."/>
        </authorList>
    </citation>
    <scope>NUCLEOTIDE SEQUENCE [LARGE SCALE GENOMIC DNA]</scope>
</reference>
<evidence type="ECO:0000256" key="3">
    <source>
        <dbReference type="ARBA" id="ARBA00022989"/>
    </source>
</evidence>
<dbReference type="Gene3D" id="1.20.1070.10">
    <property type="entry name" value="Rhodopsin 7-helix transmembrane proteins"/>
    <property type="match status" value="1"/>
</dbReference>
<dbReference type="CDD" id="cd14978">
    <property type="entry name" value="7tmA_FMRFamide_R-like"/>
    <property type="match status" value="1"/>
</dbReference>
<evidence type="ECO:0000256" key="2">
    <source>
        <dbReference type="ARBA" id="ARBA00022692"/>
    </source>
</evidence>
<organism evidence="7 8">
    <name type="scientific">Dimorphilus gyrociliatus</name>
    <dbReference type="NCBI Taxonomy" id="2664684"/>
    <lineage>
        <taxon>Eukaryota</taxon>
        <taxon>Metazoa</taxon>
        <taxon>Spiralia</taxon>
        <taxon>Lophotrochozoa</taxon>
        <taxon>Annelida</taxon>
        <taxon>Polychaeta</taxon>
        <taxon>Polychaeta incertae sedis</taxon>
        <taxon>Dinophilidae</taxon>
        <taxon>Dimorphilus</taxon>
    </lineage>
</organism>
<protein>
    <submittedName>
        <fullName evidence="7">DgyrCDS6456</fullName>
    </submittedName>
</protein>
<feature type="transmembrane region" description="Helical" evidence="5">
    <location>
        <begin position="110"/>
        <end position="137"/>
    </location>
</feature>
<feature type="transmembrane region" description="Helical" evidence="5">
    <location>
        <begin position="69"/>
        <end position="90"/>
    </location>
</feature>
<proteinExistence type="predicted"/>
<evidence type="ECO:0000256" key="4">
    <source>
        <dbReference type="ARBA" id="ARBA00023136"/>
    </source>
</evidence>
<dbReference type="InterPro" id="IPR000276">
    <property type="entry name" value="GPCR_Rhodpsn"/>
</dbReference>
<sequence>MGPLPFKNLTSNETSPVDYDDALLREVLDRLVTPVLCSLGVIGNLLNLYALSVVHFYKSLNGVRHKETATHFGLVTLSISDIFFCLFLIPRSFTNTKASMFSDCDNTFSGYYQMYSTALISTCLTSSTWITVAMALLRYAAICHPFSAVTFSGRSASKIAYGVVLLSSIIFCLPLFWEYKTHVIPSTKDNCKDYILDVGYMNYSKTPGQIYLWIKVVVATFIPAILLAFSNLALIRALRRSYRMRRLCHVRSDTTTVSSRVTLTLIVIVVAFIVLVFPTELMDFFVHILVNNETTEQFLIARSVANLLQVFNFSSNFLLYCALNPMFRSVICDLVRCRKLSRTRQAMPNEDVRNVSSRFTNVTATAVGRKKSFTTANHPNEHTKFLDTYASNYPMETLDRSSECYN</sequence>
<dbReference type="PANTHER" id="PTHR46641:SF2">
    <property type="entry name" value="FMRFAMIDE RECEPTOR"/>
    <property type="match status" value="1"/>
</dbReference>
<dbReference type="PRINTS" id="PR00237">
    <property type="entry name" value="GPCRRHODOPSN"/>
</dbReference>
<keyword evidence="8" id="KW-1185">Reference proteome</keyword>
<keyword evidence="2 5" id="KW-0812">Transmembrane</keyword>
<evidence type="ECO:0000313" key="7">
    <source>
        <dbReference type="EMBL" id="CAD5117707.1"/>
    </source>
</evidence>
<feature type="transmembrane region" description="Helical" evidence="5">
    <location>
        <begin position="210"/>
        <end position="236"/>
    </location>
</feature>
<dbReference type="SUPFAM" id="SSF81321">
    <property type="entry name" value="Family A G protein-coupled receptor-like"/>
    <property type="match status" value="1"/>
</dbReference>
<dbReference type="InterPro" id="IPR017452">
    <property type="entry name" value="GPCR_Rhodpsn_7TM"/>
</dbReference>
<name>A0A7I8VPQ5_9ANNE</name>
<evidence type="ECO:0000313" key="8">
    <source>
        <dbReference type="Proteomes" id="UP000549394"/>
    </source>
</evidence>
<evidence type="ECO:0000256" key="5">
    <source>
        <dbReference type="SAM" id="Phobius"/>
    </source>
</evidence>
<comment type="subcellular location">
    <subcellularLocation>
        <location evidence="1">Membrane</location>
    </subcellularLocation>
</comment>
<dbReference type="GO" id="GO:0016020">
    <property type="term" value="C:membrane"/>
    <property type="evidence" value="ECO:0007669"/>
    <property type="project" value="UniProtKB-SubCell"/>
</dbReference>
<gene>
    <name evidence="7" type="ORF">DGYR_LOCUS6209</name>
</gene>
<dbReference type="OrthoDB" id="6276488at2759"/>
<dbReference type="PROSITE" id="PS50262">
    <property type="entry name" value="G_PROTEIN_RECEP_F1_2"/>
    <property type="match status" value="1"/>
</dbReference>